<reference evidence="4" key="1">
    <citation type="submission" date="2025-08" db="UniProtKB">
        <authorList>
            <consortium name="RefSeq"/>
        </authorList>
    </citation>
    <scope>IDENTIFICATION</scope>
    <source>
        <tissue evidence="4">Blood</tissue>
    </source>
</reference>
<dbReference type="PROSITE" id="PS50878">
    <property type="entry name" value="RT_POL"/>
    <property type="match status" value="1"/>
</dbReference>
<dbReference type="Gene3D" id="3.10.10.10">
    <property type="entry name" value="HIV Type 1 Reverse Transcriptase, subunit A, domain 1"/>
    <property type="match status" value="1"/>
</dbReference>
<dbReference type="SUPFAM" id="SSF56672">
    <property type="entry name" value="DNA/RNA polymerases"/>
    <property type="match status" value="1"/>
</dbReference>
<keyword evidence="3" id="KW-1185">Reference proteome</keyword>
<dbReference type="Proteomes" id="UP000515208">
    <property type="component" value="Unplaced"/>
</dbReference>
<dbReference type="InterPro" id="IPR051320">
    <property type="entry name" value="Viral_Replic_Matur_Polypro"/>
</dbReference>
<feature type="domain" description="Reverse transcriptase" evidence="2">
    <location>
        <begin position="1"/>
        <end position="188"/>
    </location>
</feature>
<dbReference type="GO" id="GO:0006259">
    <property type="term" value="P:DNA metabolic process"/>
    <property type="evidence" value="ECO:0007669"/>
    <property type="project" value="UniProtKB-ARBA"/>
</dbReference>
<evidence type="ECO:0000313" key="4">
    <source>
        <dbReference type="RefSeq" id="XP_010860259.1"/>
    </source>
</evidence>
<dbReference type="Gene3D" id="3.30.70.270">
    <property type="match status" value="1"/>
</dbReference>
<dbReference type="GO" id="GO:0003676">
    <property type="term" value="F:nucleic acid binding"/>
    <property type="evidence" value="ECO:0007669"/>
    <property type="project" value="InterPro"/>
</dbReference>
<sequence>MLIECQSPWNTLLSPVKKSGGNDYHPIQDFHAINSAVITIRPVIPNPYTLLSLLPTQASWFTCLDLKNAFFCLQLSPASQPLFAFECKDPHTGRKTQLTWTQLPQGFKNSSTRFGEALPAHLAAFPGETFNCTLLQYMDDLLLASPTQWDCWRGSIALLALLSTIGYKVSWKKAQICRQEVKYLGFVISKGHRALGHERKQAICSIPWPNTKKEVWSSSGLPDAAGSGYRVSVKMPRLCLKPQQGLRNCTALGVLTLTVGPWQCPVTYLSKQRDPVATGWPPCLWALAATVVLVREADKLTVRQNVKVPQATTALMNSQGHKWLINSRMIHYQGLPCKNPQVQLETVRMLNSTTVLPTEARTPNHNCEEVIDEIYLSRPDLMDILLQNPELELFTYRSSFIHDGQHKAGSAITTTDKIVKAETLPQRWSA</sequence>
<dbReference type="Gene3D" id="3.10.20.370">
    <property type="match status" value="1"/>
</dbReference>
<dbReference type="PANTHER" id="PTHR33064:SF38">
    <property type="entry name" value="LRRGT00076-LIKE"/>
    <property type="match status" value="1"/>
</dbReference>
<dbReference type="OrthoDB" id="9908684at2759"/>
<evidence type="ECO:0000313" key="3">
    <source>
        <dbReference type="Proteomes" id="UP000515208"/>
    </source>
</evidence>
<dbReference type="InterPro" id="IPR036397">
    <property type="entry name" value="RNaseH_sf"/>
</dbReference>
<dbReference type="InterPro" id="IPR000477">
    <property type="entry name" value="RT_dom"/>
</dbReference>
<dbReference type="RefSeq" id="XP_010860259.1">
    <property type="nucleotide sequence ID" value="XM_010861957.1"/>
</dbReference>
<comment type="similarity">
    <text evidence="1">Belongs to the beta type-B retroviral polymerase family. HERV class-II K(HML-2) pol subfamily.</text>
</comment>
<gene>
    <name evidence="4" type="primary">LOC105004363</name>
</gene>
<name>A0A6P3J6Q2_BISBB</name>
<dbReference type="Pfam" id="PF00078">
    <property type="entry name" value="RVT_1"/>
    <property type="match status" value="1"/>
</dbReference>
<dbReference type="Gene3D" id="3.30.420.10">
    <property type="entry name" value="Ribonuclease H-like superfamily/Ribonuclease H"/>
    <property type="match status" value="1"/>
</dbReference>
<protein>
    <submittedName>
        <fullName evidence="4">Uncharacterized protein LOC105004363</fullName>
    </submittedName>
</protein>
<accession>A0A6P3J6Q2</accession>
<dbReference type="AlphaFoldDB" id="A0A6P3J6Q2"/>
<dbReference type="PANTHER" id="PTHR33064">
    <property type="entry name" value="POL PROTEIN"/>
    <property type="match status" value="1"/>
</dbReference>
<evidence type="ECO:0000259" key="2">
    <source>
        <dbReference type="PROSITE" id="PS50878"/>
    </source>
</evidence>
<dbReference type="InterPro" id="IPR043128">
    <property type="entry name" value="Rev_trsase/Diguanyl_cyclase"/>
</dbReference>
<dbReference type="GeneID" id="105004363"/>
<evidence type="ECO:0000256" key="1">
    <source>
        <dbReference type="ARBA" id="ARBA00010879"/>
    </source>
</evidence>
<dbReference type="KEGG" id="bbis:105004363"/>
<organism evidence="3 4">
    <name type="scientific">Bison bison bison</name>
    <name type="common">North American plains bison</name>
    <dbReference type="NCBI Taxonomy" id="43346"/>
    <lineage>
        <taxon>Eukaryota</taxon>
        <taxon>Metazoa</taxon>
        <taxon>Chordata</taxon>
        <taxon>Craniata</taxon>
        <taxon>Vertebrata</taxon>
        <taxon>Euteleostomi</taxon>
        <taxon>Mammalia</taxon>
        <taxon>Eutheria</taxon>
        <taxon>Laurasiatheria</taxon>
        <taxon>Artiodactyla</taxon>
        <taxon>Ruminantia</taxon>
        <taxon>Pecora</taxon>
        <taxon>Bovidae</taxon>
        <taxon>Bovinae</taxon>
        <taxon>Bison</taxon>
    </lineage>
</organism>
<proteinExistence type="inferred from homology"/>
<dbReference type="InterPro" id="IPR043502">
    <property type="entry name" value="DNA/RNA_pol_sf"/>
</dbReference>